<dbReference type="EMBL" id="CP067089">
    <property type="protein sequence ID" value="QQO10879.1"/>
    <property type="molecule type" value="Genomic_DNA"/>
</dbReference>
<sequence>MSYDDVYLENIALPKEAFDKAKKDYEYRYEAAPGIYRALWHVTDKDKRPAFMHELDGAGIKHGLTINYADKRMSKINKILKDTTGMGWKDYLLSEIDRNPILAESEHAVIYDWHTIAVYLWTGNEEETAVLLSEASKAIRKLTEGSAGKLSDEMQAALDQGDVEGYTEQFAELTGTGSKKEIALAFEGAKTLLKAAPDPGLLAAMAAATVKIGTKPLEAAAKELALAGQTAEADTAFNDRFIMNLQRFYQDAMYAGDDWKAGKQLVKRYYGNISEVMKIFGYKVKKMAIMTIIFLFYNDVIEGIGWDSYMDDEDYRGTEWPYTDTDLTFWKKFDPDTVTGLTTGKGGYNPDGEDSEDHEEAAT</sequence>
<name>A0A7T8BAN1_9SPIR</name>
<dbReference type="AlphaFoldDB" id="A0A7T8BAN1"/>
<reference evidence="2" key="1">
    <citation type="submission" date="2021-01" db="EMBL/GenBank/DDBJ databases">
        <title>Description of Breznakiella homolactica.</title>
        <authorList>
            <person name="Song Y."/>
            <person name="Brune A."/>
        </authorList>
    </citation>
    <scope>NUCLEOTIDE SEQUENCE</scope>
    <source>
        <strain evidence="2">RmG30</strain>
    </source>
</reference>
<feature type="region of interest" description="Disordered" evidence="1">
    <location>
        <begin position="340"/>
        <end position="363"/>
    </location>
</feature>
<evidence type="ECO:0000313" key="2">
    <source>
        <dbReference type="EMBL" id="QQO10879.1"/>
    </source>
</evidence>
<keyword evidence="3" id="KW-1185">Reference proteome</keyword>
<protein>
    <submittedName>
        <fullName evidence="2">Uncharacterized protein</fullName>
    </submittedName>
</protein>
<evidence type="ECO:0000313" key="3">
    <source>
        <dbReference type="Proteomes" id="UP000595917"/>
    </source>
</evidence>
<gene>
    <name evidence="2" type="ORF">JFL75_08170</name>
</gene>
<accession>A0A7T8BAN1</accession>
<evidence type="ECO:0000256" key="1">
    <source>
        <dbReference type="SAM" id="MobiDB-lite"/>
    </source>
</evidence>
<proteinExistence type="predicted"/>
<dbReference type="KEGG" id="bhc:JFL75_08170"/>
<dbReference type="Proteomes" id="UP000595917">
    <property type="component" value="Chromosome"/>
</dbReference>
<organism evidence="2 3">
    <name type="scientific">Breznakiella homolactica</name>
    <dbReference type="NCBI Taxonomy" id="2798577"/>
    <lineage>
        <taxon>Bacteria</taxon>
        <taxon>Pseudomonadati</taxon>
        <taxon>Spirochaetota</taxon>
        <taxon>Spirochaetia</taxon>
        <taxon>Spirochaetales</taxon>
        <taxon>Breznakiellaceae</taxon>
        <taxon>Breznakiella</taxon>
    </lineage>
</organism>
<dbReference type="RefSeq" id="WP_215628184.1">
    <property type="nucleotide sequence ID" value="NZ_CP067089.2"/>
</dbReference>
<feature type="compositionally biased region" description="Acidic residues" evidence="1">
    <location>
        <begin position="351"/>
        <end position="363"/>
    </location>
</feature>